<dbReference type="OrthoDB" id="642536at2759"/>
<organism evidence="3">
    <name type="scientific">Nicotiana tabacum</name>
    <name type="common">Common tobacco</name>
    <dbReference type="NCBI Taxonomy" id="4097"/>
    <lineage>
        <taxon>Eukaryota</taxon>
        <taxon>Viridiplantae</taxon>
        <taxon>Streptophyta</taxon>
        <taxon>Embryophyta</taxon>
        <taxon>Tracheophyta</taxon>
        <taxon>Spermatophyta</taxon>
        <taxon>Magnoliopsida</taxon>
        <taxon>eudicotyledons</taxon>
        <taxon>Gunneridae</taxon>
        <taxon>Pentapetalae</taxon>
        <taxon>asterids</taxon>
        <taxon>lamiids</taxon>
        <taxon>Solanales</taxon>
        <taxon>Solanaceae</taxon>
        <taxon>Nicotianoideae</taxon>
        <taxon>Nicotianeae</taxon>
        <taxon>Nicotiana</taxon>
    </lineage>
</organism>
<dbReference type="PaxDb" id="4097-A0A1S3XPC0"/>
<feature type="domain" description="KIB1-4 beta-propeller" evidence="2">
    <location>
        <begin position="93"/>
        <end position="325"/>
    </location>
</feature>
<dbReference type="Pfam" id="PF03478">
    <property type="entry name" value="Beta-prop_KIB1-4"/>
    <property type="match status" value="1"/>
</dbReference>
<dbReference type="Pfam" id="PF00646">
    <property type="entry name" value="F-box"/>
    <property type="match status" value="1"/>
</dbReference>
<dbReference type="InterPro" id="IPR001810">
    <property type="entry name" value="F-box_dom"/>
</dbReference>
<dbReference type="InterPro" id="IPR050942">
    <property type="entry name" value="F-box_BR-signaling"/>
</dbReference>
<dbReference type="PANTHER" id="PTHR44259">
    <property type="entry name" value="OS07G0183000 PROTEIN-RELATED"/>
    <property type="match status" value="1"/>
</dbReference>
<dbReference type="InterPro" id="IPR005174">
    <property type="entry name" value="KIB1-4_b-propeller"/>
</dbReference>
<feature type="domain" description="F-box" evidence="1">
    <location>
        <begin position="27"/>
        <end position="68"/>
    </location>
</feature>
<dbReference type="KEGG" id="nta:107767322"/>
<reference evidence="3" key="1">
    <citation type="submission" date="2025-08" db="UniProtKB">
        <authorList>
            <consortium name="RefSeq"/>
        </authorList>
    </citation>
    <scope>IDENTIFICATION</scope>
</reference>
<dbReference type="InterPro" id="IPR036047">
    <property type="entry name" value="F-box-like_dom_sf"/>
</dbReference>
<sequence length="392" mass="44908">MGQRRRRKRKTRKKRTLGSSTSLIPNWSELQYDVLVHVARRLNLIEDYLNFAAVCKPWRLAATKENFNSDLPRVPWLMLAEEEGSDVSSCRKFFNLCNDLIFKTTIPQASGKRCLESMGWLITVGIDGEISLLHPFSGVQIELPHQNTTEDYTRNKTQYIWNFIHKAVLSTSPSKTSDYLLMVIEGENKYLSFWRPGDLKWTRIRRENYEPHSRDQHCDVVYFDGKFYAVDMQGNVLLRNVTDQLRLKEFPFTPVYEDEVYDEEEVPEFDGQLIFHTIFFRVYEVDLAAGKLTETKQIGDMALFLGANASLSVQASQFPGVKPNSLACKLDIGPCYYDHLVIAFSARIEAALLGVKMGLVYLSWKDSGSSATFVELKILLAILSIIQDTVTN</sequence>
<name>A0A1S3XPC0_TOBAC</name>
<accession>A0A1S3XPC0</accession>
<proteinExistence type="predicted"/>
<protein>
    <submittedName>
        <fullName evidence="3">F-box protein At2g26160-like</fullName>
    </submittedName>
</protein>
<evidence type="ECO:0000259" key="1">
    <source>
        <dbReference type="Pfam" id="PF00646"/>
    </source>
</evidence>
<dbReference type="RefSeq" id="XP_016441776.1">
    <property type="nucleotide sequence ID" value="XM_016586290.1"/>
</dbReference>
<dbReference type="PANTHER" id="PTHR44259:SF96">
    <property type="entry name" value="F-BOX PROTEIN SKIP23-LIKE"/>
    <property type="match status" value="1"/>
</dbReference>
<dbReference type="SUPFAM" id="SSF81383">
    <property type="entry name" value="F-box domain"/>
    <property type="match status" value="1"/>
</dbReference>
<evidence type="ECO:0000259" key="2">
    <source>
        <dbReference type="Pfam" id="PF03478"/>
    </source>
</evidence>
<dbReference type="AlphaFoldDB" id="A0A1S3XPC0"/>
<dbReference type="Gene3D" id="1.20.1280.50">
    <property type="match status" value="1"/>
</dbReference>
<dbReference type="OMA" id="TWCEDIG"/>
<gene>
    <name evidence="3" type="primary">LOC107767322</name>
</gene>
<dbReference type="STRING" id="4097.A0A1S3XPC0"/>
<evidence type="ECO:0000313" key="3">
    <source>
        <dbReference type="RefSeq" id="XP_016441776.1"/>
    </source>
</evidence>